<feature type="region of interest" description="Disordered" evidence="2">
    <location>
        <begin position="72"/>
        <end position="99"/>
    </location>
</feature>
<gene>
    <name evidence="3" type="ORF">Cvel_25096.t2.CR1</name>
</gene>
<proteinExistence type="predicted"/>
<feature type="region of interest" description="Disordered" evidence="2">
    <location>
        <begin position="1"/>
        <end position="22"/>
    </location>
</feature>
<sequence length="548" mass="61209">MKGTEDPDKAKMKEREHPELPSTMASLIKLPAEEFADAVAGQVATVKAVCSRLLSSEEAGCPSFSAACCAPSRSHGRARGQGRGPPIGSRRAADMCGRGTPSVSSEICKMGSTRAETFDDDFSEACSENEKHSPEDALGTSHPLTRCQSLFASAWQWQDSLGDCLDVSEQHAEEQSRHCRLSLFSDPELRSLISSDAPQARRGVSSSSSACGSALEGEREEEDLSDAEENFVRRETISLGDARIVKEYSRGLSNLEKKFGEETASLMGQMVELRRQQRGDKETEEKEDTDAGVSVWGRKERESFAAVWFHFNGGGFGRGTREGDWGDEHAASERGGINSQEMRALFWQRLRLELPHVPREAAEEARQMQRKQRHIAAIKRHSAEFKKRKAEEAEQEERTKKERLAEEEDAKKEQAILNEARVQRRKLIDDFKREEAEARRLEREAAEEERARRIERALEKFRVEAEEDPQRSRRLKGPFRAMNSFSADQLMRDRRFKLADALQAAGLFNSEAGRIALLAAEPPRPPRADQATSAMNALGAAFGSKLVV</sequence>
<reference evidence="3" key="1">
    <citation type="submission" date="2014-11" db="EMBL/GenBank/DDBJ databases">
        <title>Molecular phylogeny of cliff fern family Woodsiaceae with morphological implications.</title>
        <authorList>
            <person name="Shao Y.-Z."/>
            <person name="Wei R."/>
            <person name="Zhang X.-C."/>
        </authorList>
    </citation>
    <scope>NUCLEOTIDE SEQUENCE</scope>
</reference>
<organism evidence="3">
    <name type="scientific">Chromera velia CCMP2878</name>
    <dbReference type="NCBI Taxonomy" id="1169474"/>
    <lineage>
        <taxon>Eukaryota</taxon>
        <taxon>Sar</taxon>
        <taxon>Alveolata</taxon>
        <taxon>Colpodellida</taxon>
        <taxon>Chromeraceae</taxon>
        <taxon>Chromera</taxon>
    </lineage>
</organism>
<keyword evidence="1" id="KW-0175">Coiled coil</keyword>
<feature type="compositionally biased region" description="Basic and acidic residues" evidence="2">
    <location>
        <begin position="1"/>
        <end position="19"/>
    </location>
</feature>
<dbReference type="InterPro" id="IPR039902">
    <property type="entry name" value="CCDC148/CCDC112"/>
</dbReference>
<feature type="compositionally biased region" description="Low complexity" evidence="2">
    <location>
        <begin position="205"/>
        <end position="215"/>
    </location>
</feature>
<feature type="compositionally biased region" description="Acidic residues" evidence="2">
    <location>
        <begin position="218"/>
        <end position="227"/>
    </location>
</feature>
<feature type="region of interest" description="Disordered" evidence="2">
    <location>
        <begin position="382"/>
        <end position="411"/>
    </location>
</feature>
<dbReference type="PANTHER" id="PTHR21549">
    <property type="entry name" value="MUTATED IN BLADDER CANCER 1"/>
    <property type="match status" value="1"/>
</dbReference>
<dbReference type="EMBL" id="CDMZ01001981">
    <property type="protein sequence ID" value="CUC09897.1"/>
    <property type="molecule type" value="Genomic_DNA"/>
</dbReference>
<evidence type="ECO:0000256" key="1">
    <source>
        <dbReference type="ARBA" id="ARBA00023054"/>
    </source>
</evidence>
<evidence type="ECO:0000313" key="3">
    <source>
        <dbReference type="EMBL" id="CUC09897.1"/>
    </source>
</evidence>
<accession>A0A0K6S8M4</accession>
<name>A0A0K6S8M4_9ALVE</name>
<dbReference type="AlphaFoldDB" id="A0A0K6S8M4"/>
<protein>
    <submittedName>
        <fullName evidence="3">Uncharacterized protein</fullName>
    </submittedName>
</protein>
<evidence type="ECO:0000256" key="2">
    <source>
        <dbReference type="SAM" id="MobiDB-lite"/>
    </source>
</evidence>
<dbReference type="PANTHER" id="PTHR21549:SF1">
    <property type="entry name" value="COILED-COIL DOMAIN-CONTAINING PROTEIN 148"/>
    <property type="match status" value="1"/>
</dbReference>
<dbReference type="VEuPathDB" id="CryptoDB:Cvel_25096"/>
<feature type="region of interest" description="Disordered" evidence="2">
    <location>
        <begin position="194"/>
        <end position="227"/>
    </location>
</feature>